<proteinExistence type="predicted"/>
<protein>
    <submittedName>
        <fullName evidence="2">Uncharacterized protein</fullName>
    </submittedName>
</protein>
<keyword evidence="1" id="KW-0175">Coiled coil</keyword>
<organism evidence="2 3">
    <name type="scientific">Candidatus Avoscillospira stercoripullorum</name>
    <dbReference type="NCBI Taxonomy" id="2840709"/>
    <lineage>
        <taxon>Bacteria</taxon>
        <taxon>Bacillati</taxon>
        <taxon>Bacillota</taxon>
        <taxon>Clostridia</taxon>
        <taxon>Eubacteriales</taxon>
        <taxon>Oscillospiraceae</taxon>
        <taxon>Oscillospiraceae incertae sedis</taxon>
        <taxon>Candidatus Avoscillospira</taxon>
    </lineage>
</organism>
<dbReference type="AlphaFoldDB" id="A0A9D1A806"/>
<dbReference type="EMBL" id="DVGD01000088">
    <property type="protein sequence ID" value="HIR09375.1"/>
    <property type="molecule type" value="Genomic_DNA"/>
</dbReference>
<accession>A0A9D1A806</accession>
<feature type="non-terminal residue" evidence="2">
    <location>
        <position position="48"/>
    </location>
</feature>
<feature type="coiled-coil region" evidence="1">
    <location>
        <begin position="17"/>
        <end position="48"/>
    </location>
</feature>
<evidence type="ECO:0000313" key="3">
    <source>
        <dbReference type="Proteomes" id="UP000824258"/>
    </source>
</evidence>
<gene>
    <name evidence="2" type="ORF">IAA70_03110</name>
</gene>
<sequence>MYQRLTIPTPEGYQAEPEAALERLGRLEDRIDKLQEEYEKTLQALERL</sequence>
<comment type="caution">
    <text evidence="2">The sequence shown here is derived from an EMBL/GenBank/DDBJ whole genome shotgun (WGS) entry which is preliminary data.</text>
</comment>
<evidence type="ECO:0000313" key="2">
    <source>
        <dbReference type="EMBL" id="HIR09375.1"/>
    </source>
</evidence>
<dbReference type="Proteomes" id="UP000824258">
    <property type="component" value="Unassembled WGS sequence"/>
</dbReference>
<evidence type="ECO:0000256" key="1">
    <source>
        <dbReference type="SAM" id="Coils"/>
    </source>
</evidence>
<name>A0A9D1A806_9FIRM</name>
<reference evidence="2" key="1">
    <citation type="submission" date="2020-10" db="EMBL/GenBank/DDBJ databases">
        <authorList>
            <person name="Gilroy R."/>
        </authorList>
    </citation>
    <scope>NUCLEOTIDE SEQUENCE</scope>
    <source>
        <strain evidence="2">ChiHjej9B8-7071</strain>
    </source>
</reference>
<reference evidence="2" key="2">
    <citation type="journal article" date="2021" name="PeerJ">
        <title>Extensive microbial diversity within the chicken gut microbiome revealed by metagenomics and culture.</title>
        <authorList>
            <person name="Gilroy R."/>
            <person name="Ravi A."/>
            <person name="Getino M."/>
            <person name="Pursley I."/>
            <person name="Horton D.L."/>
            <person name="Alikhan N.F."/>
            <person name="Baker D."/>
            <person name="Gharbi K."/>
            <person name="Hall N."/>
            <person name="Watson M."/>
            <person name="Adriaenssens E.M."/>
            <person name="Foster-Nyarko E."/>
            <person name="Jarju S."/>
            <person name="Secka A."/>
            <person name="Antonio M."/>
            <person name="Oren A."/>
            <person name="Chaudhuri R.R."/>
            <person name="La Ragione R."/>
            <person name="Hildebrand F."/>
            <person name="Pallen M.J."/>
        </authorList>
    </citation>
    <scope>NUCLEOTIDE SEQUENCE</scope>
    <source>
        <strain evidence="2">ChiHjej9B8-7071</strain>
    </source>
</reference>